<dbReference type="GO" id="GO:0006310">
    <property type="term" value="P:DNA recombination"/>
    <property type="evidence" value="ECO:0007669"/>
    <property type="project" value="UniProtKB-KW"/>
</dbReference>
<dbReference type="PANTHER" id="PTHR30349">
    <property type="entry name" value="PHAGE INTEGRASE-RELATED"/>
    <property type="match status" value="1"/>
</dbReference>
<dbReference type="GO" id="GO:0003677">
    <property type="term" value="F:DNA binding"/>
    <property type="evidence" value="ECO:0007669"/>
    <property type="project" value="UniProtKB-UniRule"/>
</dbReference>
<name>A0A136LY62_9BACT</name>
<dbReference type="InterPro" id="IPR044068">
    <property type="entry name" value="CB"/>
</dbReference>
<dbReference type="InterPro" id="IPR050090">
    <property type="entry name" value="Tyrosine_recombinase_XerCD"/>
</dbReference>
<feature type="region of interest" description="Disordered" evidence="5">
    <location>
        <begin position="93"/>
        <end position="121"/>
    </location>
</feature>
<dbReference type="InterPro" id="IPR011010">
    <property type="entry name" value="DNA_brk_join_enz"/>
</dbReference>
<protein>
    <submittedName>
        <fullName evidence="8">Tyrosine recombinase XerD</fullName>
    </submittedName>
</protein>
<feature type="domain" description="Tyr recombinase" evidence="6">
    <location>
        <begin position="162"/>
        <end position="358"/>
    </location>
</feature>
<comment type="caution">
    <text evidence="8">The sequence shown here is derived from an EMBL/GenBank/DDBJ whole genome shotgun (WGS) entry which is preliminary data.</text>
</comment>
<dbReference type="InterPro" id="IPR010998">
    <property type="entry name" value="Integrase_recombinase_N"/>
</dbReference>
<dbReference type="Gene3D" id="1.10.150.130">
    <property type="match status" value="1"/>
</dbReference>
<dbReference type="EMBL" id="JYNZ01000003">
    <property type="protein sequence ID" value="KXK26598.1"/>
    <property type="molecule type" value="Genomic_DNA"/>
</dbReference>
<dbReference type="AlphaFoldDB" id="A0A136LY62"/>
<dbReference type="Gene3D" id="1.10.443.10">
    <property type="entry name" value="Intergrase catalytic core"/>
    <property type="match status" value="1"/>
</dbReference>
<dbReference type="Pfam" id="PF00589">
    <property type="entry name" value="Phage_integrase"/>
    <property type="match status" value="1"/>
</dbReference>
<evidence type="ECO:0000256" key="5">
    <source>
        <dbReference type="SAM" id="MobiDB-lite"/>
    </source>
</evidence>
<keyword evidence="1" id="KW-0229">DNA integration</keyword>
<dbReference type="InterPro" id="IPR013762">
    <property type="entry name" value="Integrase-like_cat_sf"/>
</dbReference>
<dbReference type="InterPro" id="IPR002104">
    <property type="entry name" value="Integrase_catalytic"/>
</dbReference>
<reference evidence="8 9" key="1">
    <citation type="submission" date="2015-02" db="EMBL/GenBank/DDBJ databases">
        <title>Improved understanding of the partial-nitritation anammox process through 23 genomes representing the majority of the microbial community.</title>
        <authorList>
            <person name="Speth D.R."/>
            <person name="In T Zandt M."/>
            <person name="Guerrero Cruz S."/>
            <person name="Jetten M.S."/>
            <person name="Dutilh B.E."/>
        </authorList>
    </citation>
    <scope>NUCLEOTIDE SEQUENCE [LARGE SCALE GENOMIC DNA]</scope>
    <source>
        <strain evidence="8">OLB20</strain>
    </source>
</reference>
<evidence type="ECO:0000313" key="9">
    <source>
        <dbReference type="Proteomes" id="UP000070457"/>
    </source>
</evidence>
<sequence>MDKTTSNDSLTQDFDLSDHLPLIEEFFLDLVNTNYSQETVDNYRRDLEIFAAFLIERTIRFDDLNKLDLSRFVEFLRTGAYLPVYKRIRGDIGPEKSSGSSDKQKSSSKGSRRRSMYSGRLSSRSVNRMLSALRSYLRFLIDSDQNVPVPPDAIKLIKTEKKETQVAELEELIRLVEAPEELEKKRNVRFRNRAMLEMLFSTGMRISELINLDLEDLKIEDSGGLGDSKIYILGKGRKQRFVYLTERCTFYLERYLSIRKDDYPALFIPYRGSRSGTKDPYVVRISTNYLQSKIKQYRVHLGIVVPTSAHSLRHGFATYIAENGANPAIIQRLLGHASLSTTSKYVHASDKVAEKTHKQFHPLKNRTRD</sequence>
<proteinExistence type="predicted"/>
<dbReference type="STRING" id="1617426.TR69_WS6001000604"/>
<dbReference type="SUPFAM" id="SSF56349">
    <property type="entry name" value="DNA breaking-rejoining enzymes"/>
    <property type="match status" value="1"/>
</dbReference>
<dbReference type="Pfam" id="PF02899">
    <property type="entry name" value="Phage_int_SAM_1"/>
    <property type="match status" value="1"/>
</dbReference>
<feature type="domain" description="Core-binding (CB)" evidence="7">
    <location>
        <begin position="17"/>
        <end position="141"/>
    </location>
</feature>
<organism evidence="8 9">
    <name type="scientific">candidate division WS6 bacterium OLB20</name>
    <dbReference type="NCBI Taxonomy" id="1617426"/>
    <lineage>
        <taxon>Bacteria</taxon>
        <taxon>Candidatus Dojkabacteria</taxon>
    </lineage>
</organism>
<dbReference type="PROSITE" id="PS51898">
    <property type="entry name" value="TYR_RECOMBINASE"/>
    <property type="match status" value="1"/>
</dbReference>
<accession>A0A136LY62</accession>
<gene>
    <name evidence="8" type="primary">xerD_1</name>
    <name evidence="8" type="ORF">TR69_WS6001000604</name>
</gene>
<evidence type="ECO:0000259" key="6">
    <source>
        <dbReference type="PROSITE" id="PS51898"/>
    </source>
</evidence>
<dbReference type="Proteomes" id="UP000070457">
    <property type="component" value="Unassembled WGS sequence"/>
</dbReference>
<evidence type="ECO:0000256" key="1">
    <source>
        <dbReference type="ARBA" id="ARBA00022908"/>
    </source>
</evidence>
<evidence type="ECO:0000313" key="8">
    <source>
        <dbReference type="EMBL" id="KXK26598.1"/>
    </source>
</evidence>
<keyword evidence="3" id="KW-0233">DNA recombination</keyword>
<dbReference type="GO" id="GO:0015074">
    <property type="term" value="P:DNA integration"/>
    <property type="evidence" value="ECO:0007669"/>
    <property type="project" value="UniProtKB-KW"/>
</dbReference>
<evidence type="ECO:0000256" key="4">
    <source>
        <dbReference type="PROSITE-ProRule" id="PRU01248"/>
    </source>
</evidence>
<dbReference type="PROSITE" id="PS51900">
    <property type="entry name" value="CB"/>
    <property type="match status" value="1"/>
</dbReference>
<keyword evidence="2 4" id="KW-0238">DNA-binding</keyword>
<evidence type="ECO:0000256" key="3">
    <source>
        <dbReference type="ARBA" id="ARBA00023172"/>
    </source>
</evidence>
<dbReference type="PANTHER" id="PTHR30349:SF81">
    <property type="entry name" value="TYROSINE RECOMBINASE XERC"/>
    <property type="match status" value="1"/>
</dbReference>
<evidence type="ECO:0000256" key="2">
    <source>
        <dbReference type="ARBA" id="ARBA00023125"/>
    </source>
</evidence>
<dbReference type="InterPro" id="IPR004107">
    <property type="entry name" value="Integrase_SAM-like_N"/>
</dbReference>
<evidence type="ECO:0000259" key="7">
    <source>
        <dbReference type="PROSITE" id="PS51900"/>
    </source>
</evidence>